<gene>
    <name evidence="1" type="ordered locus">Calag_0522</name>
</gene>
<organism evidence="1 2">
    <name type="scientific">Caldisphaera lagunensis (strain DSM 15908 / JCM 11604 / ANMR 0165 / IC-154)</name>
    <dbReference type="NCBI Taxonomy" id="1056495"/>
    <lineage>
        <taxon>Archaea</taxon>
        <taxon>Thermoproteota</taxon>
        <taxon>Thermoprotei</taxon>
        <taxon>Acidilobales</taxon>
        <taxon>Caldisphaeraceae</taxon>
        <taxon>Caldisphaera</taxon>
    </lineage>
</organism>
<protein>
    <recommendedName>
        <fullName evidence="3">McrBC 5-methylcytosine restriction system component</fullName>
    </recommendedName>
</protein>
<evidence type="ECO:0008006" key="3">
    <source>
        <dbReference type="Google" id="ProtNLM"/>
    </source>
</evidence>
<evidence type="ECO:0000313" key="2">
    <source>
        <dbReference type="Proteomes" id="UP000010469"/>
    </source>
</evidence>
<dbReference type="OrthoDB" id="26009at2157"/>
<sequence>MIINKQRSNYKKRMSKELIRKVGKYYIRYQKKLNIVKIYEKLIGENPVNIDKYSLLYLQSSIANLIIRDLISIAEKARKEKITYRELKVEYDKDIFGEISIDHTMNSLPQGLFAYYTYREGLNAPEYSILGYIIRKSRKIASYYYEQMRSIQDPSIQEIKYFDFINEFKDNLSKIKRVSKYFPKGYYRDEIYTDPEWLKRAFMSYRLLKSLNVIKVSAEMLKDSSKENLRKVLYMTESKLYELYLLYIVIKYLESKGKIIKRVNDDGIIELDDLKIYFNKSLQSSNLKMVDNFSESKIEKFKGRPDISLLQSISSLNEKHIIIECKYSMSPSYITAGRFKIMAYSYEYNPLTAVLAIPGLSKKNIYDEEDRGTLEMYEKAKEEGYVEFSYGNYNSFIVIINPLHDDRKNIKRMHFLDNYI</sequence>
<dbReference type="InParanoid" id="L0AB58"/>
<keyword evidence="2" id="KW-1185">Reference proteome</keyword>
<dbReference type="RefSeq" id="WP_015232183.1">
    <property type="nucleotide sequence ID" value="NC_019791.1"/>
</dbReference>
<accession>L0AB58</accession>
<reference evidence="2" key="1">
    <citation type="submission" date="2012-03" db="EMBL/GenBank/DDBJ databases">
        <title>Complete genome of Caldisphaera lagunensis DSM 15908.</title>
        <authorList>
            <person name="Lucas S."/>
            <person name="Copeland A."/>
            <person name="Lapidus A."/>
            <person name="Glavina del Rio T."/>
            <person name="Dalin E."/>
            <person name="Tice H."/>
            <person name="Bruce D."/>
            <person name="Goodwin L."/>
            <person name="Pitluck S."/>
            <person name="Peters L."/>
            <person name="Mikhailova N."/>
            <person name="Teshima H."/>
            <person name="Kyrpides N."/>
            <person name="Mavromatis K."/>
            <person name="Ivanova N."/>
            <person name="Brettin T."/>
            <person name="Detter J.C."/>
            <person name="Han C."/>
            <person name="Larimer F."/>
            <person name="Land M."/>
            <person name="Hauser L."/>
            <person name="Markowitz V."/>
            <person name="Cheng J.-F."/>
            <person name="Hugenholtz P."/>
            <person name="Woyke T."/>
            <person name="Wu D."/>
            <person name="Spring S."/>
            <person name="Schroeder M."/>
            <person name="Brambilla E."/>
            <person name="Klenk H.-P."/>
            <person name="Eisen J.A."/>
        </authorList>
    </citation>
    <scope>NUCLEOTIDE SEQUENCE [LARGE SCALE GENOMIC DNA]</scope>
    <source>
        <strain evidence="2">DSM 15908 / JCM 11604 / IC-154</strain>
    </source>
</reference>
<dbReference type="AlphaFoldDB" id="L0AB58"/>
<dbReference type="GeneID" id="14211782"/>
<dbReference type="KEGG" id="clg:Calag_0522"/>
<dbReference type="Proteomes" id="UP000010469">
    <property type="component" value="Chromosome"/>
</dbReference>
<proteinExistence type="predicted"/>
<dbReference type="HOGENOM" id="CLU_671964_0_0_2"/>
<name>L0AB58_CALLD</name>
<dbReference type="eggNOG" id="arCOG05713">
    <property type="taxonomic scope" value="Archaea"/>
</dbReference>
<dbReference type="EMBL" id="CP003378">
    <property type="protein sequence ID" value="AFZ70285.1"/>
    <property type="molecule type" value="Genomic_DNA"/>
</dbReference>
<evidence type="ECO:0000313" key="1">
    <source>
        <dbReference type="EMBL" id="AFZ70285.1"/>
    </source>
</evidence>